<evidence type="ECO:0000256" key="6">
    <source>
        <dbReference type="ARBA" id="ARBA00022692"/>
    </source>
</evidence>
<organism evidence="15">
    <name type="scientific">Pseudidiomarina aestuarii</name>
    <dbReference type="NCBI Taxonomy" id="624146"/>
    <lineage>
        <taxon>Bacteria</taxon>
        <taxon>Pseudomonadati</taxon>
        <taxon>Pseudomonadota</taxon>
        <taxon>Gammaproteobacteria</taxon>
        <taxon>Alteromonadales</taxon>
        <taxon>Idiomarinaceae</taxon>
        <taxon>Pseudidiomarina</taxon>
    </lineage>
</organism>
<name>A0A2T4CSJ6_9GAMM</name>
<keyword evidence="6" id="KW-0812">Transmembrane</keyword>
<reference evidence="15" key="1">
    <citation type="submission" date="2018-03" db="EMBL/GenBank/DDBJ databases">
        <title>Cross-interface Injection: A General Nanoliter Liquid Handling Method Applied to Single Cells Genome Amplification Automated Nanoliter Liquid Handling Applied to Single Cell Multiple Displacement Amplification.</title>
        <authorList>
            <person name="Yun J."/>
            <person name="Xu P."/>
            <person name="Xu J."/>
            <person name="Dai X."/>
            <person name="Wang Y."/>
            <person name="Zheng X."/>
            <person name="Cao C."/>
            <person name="Yi Q."/>
            <person name="Zhu Y."/>
            <person name="Wang L."/>
            <person name="Dong Z."/>
            <person name="Huang Y."/>
            <person name="Huang L."/>
            <person name="Du W."/>
        </authorList>
    </citation>
    <scope>NUCLEOTIDE SEQUENCE [LARGE SCALE GENOMIC DNA]</scope>
    <source>
        <strain evidence="15">Z-D3-2</strain>
    </source>
</reference>
<keyword evidence="4" id="KW-0813">Transport</keyword>
<dbReference type="Pfam" id="PF14849">
    <property type="entry name" value="YidC_periplas"/>
    <property type="match status" value="1"/>
</dbReference>
<comment type="subcellular location">
    <subcellularLocation>
        <location evidence="1">Cell membrane</location>
        <topology evidence="1">Multi-pass membrane protein</topology>
    </subcellularLocation>
</comment>
<evidence type="ECO:0000259" key="14">
    <source>
        <dbReference type="Pfam" id="PF14849"/>
    </source>
</evidence>
<evidence type="ECO:0000256" key="2">
    <source>
        <dbReference type="ARBA" id="ARBA00010527"/>
    </source>
</evidence>
<dbReference type="InterPro" id="IPR001708">
    <property type="entry name" value="YidC/ALB3/OXA1/COX18"/>
</dbReference>
<gene>
    <name evidence="15" type="ORF">C9940_06210</name>
</gene>
<evidence type="ECO:0000256" key="5">
    <source>
        <dbReference type="ARBA" id="ARBA00022475"/>
    </source>
</evidence>
<dbReference type="GO" id="GO:0005886">
    <property type="term" value="C:plasma membrane"/>
    <property type="evidence" value="ECO:0007669"/>
    <property type="project" value="UniProtKB-SubCell"/>
</dbReference>
<keyword evidence="5" id="KW-1003">Cell membrane</keyword>
<evidence type="ECO:0000256" key="10">
    <source>
        <dbReference type="ARBA" id="ARBA00023186"/>
    </source>
</evidence>
<evidence type="ECO:0000256" key="1">
    <source>
        <dbReference type="ARBA" id="ARBA00004651"/>
    </source>
</evidence>
<dbReference type="GO" id="GO:0015031">
    <property type="term" value="P:protein transport"/>
    <property type="evidence" value="ECO:0007669"/>
    <property type="project" value="UniProtKB-KW"/>
</dbReference>
<evidence type="ECO:0000313" key="15">
    <source>
        <dbReference type="EMBL" id="PTB84524.1"/>
    </source>
</evidence>
<dbReference type="InterPro" id="IPR028053">
    <property type="entry name" value="Membr_insert_YidC_N"/>
</dbReference>
<dbReference type="EMBL" id="PYVN01000213">
    <property type="protein sequence ID" value="PTB84524.1"/>
    <property type="molecule type" value="Genomic_DNA"/>
</dbReference>
<comment type="similarity">
    <text evidence="2">Belongs to the OXA1/ALB3/YidC family. Type 1 subfamily.</text>
</comment>
<proteinExistence type="inferred from homology"/>
<evidence type="ECO:0000256" key="9">
    <source>
        <dbReference type="ARBA" id="ARBA00023136"/>
    </source>
</evidence>
<evidence type="ECO:0000256" key="4">
    <source>
        <dbReference type="ARBA" id="ARBA00022448"/>
    </source>
</evidence>
<feature type="non-terminal residue" evidence="15">
    <location>
        <position position="130"/>
    </location>
</feature>
<accession>A0A2T4CSJ6</accession>
<keyword evidence="9" id="KW-0472">Membrane</keyword>
<feature type="domain" description="Membrane insertase YidC N-terminal" evidence="14">
    <location>
        <begin position="81"/>
        <end position="126"/>
    </location>
</feature>
<dbReference type="Gene3D" id="2.70.98.90">
    <property type="match status" value="1"/>
</dbReference>
<evidence type="ECO:0000256" key="7">
    <source>
        <dbReference type="ARBA" id="ARBA00022927"/>
    </source>
</evidence>
<protein>
    <recommendedName>
        <fullName evidence="3">Membrane protein insertase YidC</fullName>
    </recommendedName>
    <alternativeName>
        <fullName evidence="12">Foldase YidC</fullName>
    </alternativeName>
    <alternativeName>
        <fullName evidence="11">Membrane integrase YidC</fullName>
    </alternativeName>
</protein>
<evidence type="ECO:0000256" key="8">
    <source>
        <dbReference type="ARBA" id="ARBA00022989"/>
    </source>
</evidence>
<comment type="caution">
    <text evidence="15">The sequence shown here is derived from an EMBL/GenBank/DDBJ whole genome shotgun (WGS) entry which is preliminary data.</text>
</comment>
<keyword evidence="10" id="KW-0143">Chaperone</keyword>
<dbReference type="PRINTS" id="PR00701">
    <property type="entry name" value="60KDINNERMP"/>
</dbReference>
<evidence type="ECO:0000256" key="3">
    <source>
        <dbReference type="ARBA" id="ARBA00015325"/>
    </source>
</evidence>
<evidence type="ECO:0000256" key="13">
    <source>
        <dbReference type="SAM" id="MobiDB-lite"/>
    </source>
</evidence>
<evidence type="ECO:0000256" key="11">
    <source>
        <dbReference type="ARBA" id="ARBA00033245"/>
    </source>
</evidence>
<evidence type="ECO:0000256" key="12">
    <source>
        <dbReference type="ARBA" id="ARBA00033342"/>
    </source>
</evidence>
<dbReference type="GO" id="GO:0032977">
    <property type="term" value="F:membrane insertase activity"/>
    <property type="evidence" value="ECO:0007669"/>
    <property type="project" value="InterPro"/>
</dbReference>
<sequence>MDNLRTLFIFGLLIVSLLLWEAWQNDYVRPQQVATQNNADQPVSENAQSQDDLPELPTDTADGLPAMPESEQATATSANQLRVKTDVIEATIDLRGADIRELALLQYPVDVDLPDEPVQLLNDSRKNFFV</sequence>
<feature type="compositionally biased region" description="Polar residues" evidence="13">
    <location>
        <begin position="34"/>
        <end position="51"/>
    </location>
</feature>
<dbReference type="AlphaFoldDB" id="A0A2T4CSJ6"/>
<dbReference type="NCBIfam" id="TIGR03593">
    <property type="entry name" value="yidC_nterm"/>
    <property type="match status" value="1"/>
</dbReference>
<keyword evidence="8" id="KW-1133">Transmembrane helix</keyword>
<dbReference type="InterPro" id="IPR038221">
    <property type="entry name" value="YidC_periplasmic_sf"/>
</dbReference>
<feature type="region of interest" description="Disordered" evidence="13">
    <location>
        <begin position="34"/>
        <end position="79"/>
    </location>
</feature>
<keyword evidence="7" id="KW-0653">Protein transport</keyword>